<dbReference type="Pfam" id="PF13185">
    <property type="entry name" value="GAF_2"/>
    <property type="match status" value="1"/>
</dbReference>
<dbReference type="InterPro" id="IPR029016">
    <property type="entry name" value="GAF-like_dom_sf"/>
</dbReference>
<comment type="caution">
    <text evidence="2">The sequence shown here is derived from an EMBL/GenBank/DDBJ whole genome shotgun (WGS) entry which is preliminary data.</text>
</comment>
<sequence>MTEREQARADEGNCEAGVNRQSKVAEAFVQVADPFGQGVDPLVLADRLLGQCLALTAAEAAGLMMRSVRGRLRTVATSDDRAELLEILQLQNGEGPCADAWATGDLVAAPDLVVERGRWPKYADAARQAGFSSAYGVPVRVNAQDVGALNLLGAGPLSDDDLKLAQSLAGVAAVAMTVWRSSPVRSQDILTRVQSVISAKSALETAEGMVAEAGGLDVLAAARTLQAYGRRSGRGPVETAYALVGRVLDPHDVVAAVTPSDLAD</sequence>
<protein>
    <submittedName>
        <fullName evidence="2">GAF domain-containing protein</fullName>
    </submittedName>
</protein>
<feature type="domain" description="GAF" evidence="1">
    <location>
        <begin position="44"/>
        <end position="176"/>
    </location>
</feature>
<proteinExistence type="predicted"/>
<evidence type="ECO:0000313" key="3">
    <source>
        <dbReference type="Proteomes" id="UP000778578"/>
    </source>
</evidence>
<dbReference type="Proteomes" id="UP000778578">
    <property type="component" value="Unassembled WGS sequence"/>
</dbReference>
<dbReference type="InterPro" id="IPR003018">
    <property type="entry name" value="GAF"/>
</dbReference>
<dbReference type="EMBL" id="JAINZZ010000022">
    <property type="protein sequence ID" value="MBY8879706.1"/>
    <property type="molecule type" value="Genomic_DNA"/>
</dbReference>
<dbReference type="InterPro" id="IPR012074">
    <property type="entry name" value="GAF_ANTAR"/>
</dbReference>
<organism evidence="2 3">
    <name type="scientific">Actinacidiphila acidipaludis</name>
    <dbReference type="NCBI Taxonomy" id="2873382"/>
    <lineage>
        <taxon>Bacteria</taxon>
        <taxon>Bacillati</taxon>
        <taxon>Actinomycetota</taxon>
        <taxon>Actinomycetes</taxon>
        <taxon>Kitasatosporales</taxon>
        <taxon>Streptomycetaceae</taxon>
        <taxon>Actinacidiphila</taxon>
    </lineage>
</organism>
<accession>A0ABS7QA48</accession>
<evidence type="ECO:0000259" key="1">
    <source>
        <dbReference type="Pfam" id="PF13185"/>
    </source>
</evidence>
<keyword evidence="3" id="KW-1185">Reference proteome</keyword>
<gene>
    <name evidence="2" type="ORF">K7862_18975</name>
</gene>
<dbReference type="PIRSF" id="PIRSF036625">
    <property type="entry name" value="GAF_ANTAR"/>
    <property type="match status" value="1"/>
</dbReference>
<dbReference type="Gene3D" id="3.30.450.40">
    <property type="match status" value="1"/>
</dbReference>
<reference evidence="2 3" key="1">
    <citation type="submission" date="2021-08" db="EMBL/GenBank/DDBJ databases">
        <title>WGS of actinomycetes from Thailand.</title>
        <authorList>
            <person name="Thawai C."/>
        </authorList>
    </citation>
    <scope>NUCLEOTIDE SEQUENCE [LARGE SCALE GENOMIC DNA]</scope>
    <source>
        <strain evidence="2 3">PLK6-54</strain>
    </source>
</reference>
<dbReference type="RefSeq" id="WP_222963974.1">
    <property type="nucleotide sequence ID" value="NZ_JAINZZ010000022.1"/>
</dbReference>
<dbReference type="SUPFAM" id="SSF55781">
    <property type="entry name" value="GAF domain-like"/>
    <property type="match status" value="1"/>
</dbReference>
<name>A0ABS7QA48_9ACTN</name>
<evidence type="ECO:0000313" key="2">
    <source>
        <dbReference type="EMBL" id="MBY8879706.1"/>
    </source>
</evidence>